<dbReference type="InterPro" id="IPR050639">
    <property type="entry name" value="SSR_resolvase"/>
</dbReference>
<dbReference type="AlphaFoldDB" id="A0A644XDN9"/>
<evidence type="ECO:0000313" key="3">
    <source>
        <dbReference type="EMBL" id="MPM12303.1"/>
    </source>
</evidence>
<dbReference type="GO" id="GO:0003677">
    <property type="term" value="F:DNA binding"/>
    <property type="evidence" value="ECO:0007669"/>
    <property type="project" value="InterPro"/>
</dbReference>
<dbReference type="PROSITE" id="PS51737">
    <property type="entry name" value="RECOMBINASE_DNA_BIND"/>
    <property type="match status" value="1"/>
</dbReference>
<dbReference type="PANTHER" id="PTHR30461">
    <property type="entry name" value="DNA-INVERTASE FROM LAMBDOID PROPHAGE"/>
    <property type="match status" value="1"/>
</dbReference>
<accession>A0A644XDN9</accession>
<comment type="caution">
    <text evidence="3">The sequence shown here is derived from an EMBL/GenBank/DDBJ whole genome shotgun (WGS) entry which is preliminary data.</text>
</comment>
<feature type="coiled-coil region" evidence="1">
    <location>
        <begin position="364"/>
        <end position="405"/>
    </location>
</feature>
<evidence type="ECO:0000256" key="1">
    <source>
        <dbReference type="SAM" id="Coils"/>
    </source>
</evidence>
<organism evidence="3">
    <name type="scientific">bioreactor metagenome</name>
    <dbReference type="NCBI Taxonomy" id="1076179"/>
    <lineage>
        <taxon>unclassified sequences</taxon>
        <taxon>metagenomes</taxon>
        <taxon>ecological metagenomes</taxon>
    </lineage>
</organism>
<dbReference type="Pfam" id="PF13408">
    <property type="entry name" value="Zn_ribbon_recom"/>
    <property type="match status" value="1"/>
</dbReference>
<proteinExistence type="predicted"/>
<dbReference type="InterPro" id="IPR038109">
    <property type="entry name" value="DNA_bind_recomb_sf"/>
</dbReference>
<feature type="domain" description="Recombinase" evidence="2">
    <location>
        <begin position="101"/>
        <end position="218"/>
    </location>
</feature>
<sequence length="475" mass="54500">MLPLSKDRALELFEQDVTVYMIEDGGAGMAFDADEIQVRSGLFAVSREEWEQQRFDSHVDKLMNYIRYWQASGESLKTSMRVKTRLSQLTEEGLYTGGSIPFGYKLEKRGRINKRNREVYDLAVDKNEAEIIRLIFHKYVDEGYGAQRLCRFLHDNGIKGRDGKGFPNTSLNRIIKNVMYTGIIKNGESQSLYIDELRIIDDDTFSHAQEIMRQRTQPHSSVPLNCKGKSLLVGNIYCAHCGNRLTLTTSGRLKRMPDGTTQKEVRARYQCHYNVRHPGECDGQSGYSVNKVDTIVDQLIRMKFSEITAASESEILSDQHKKDIELAKSKYEMAKAYLMDKQKELDDYKGETLKVIRGQSKMSIDLLNTLVAETETQIKEAQSTLDATETELNELINTSEGLKREYDRLLSWADLYDKSSFEAKKMILSQFIKAVRIGRDYNIEVDFNVSFEEFQSYCAKNSYSDNMQAPESRTA</sequence>
<dbReference type="InterPro" id="IPR011109">
    <property type="entry name" value="DNA_bind_recombinase_dom"/>
</dbReference>
<dbReference type="PANTHER" id="PTHR30461:SF23">
    <property type="entry name" value="DNA RECOMBINASE-RELATED"/>
    <property type="match status" value="1"/>
</dbReference>
<dbReference type="GO" id="GO:0000150">
    <property type="term" value="F:DNA strand exchange activity"/>
    <property type="evidence" value="ECO:0007669"/>
    <property type="project" value="InterPro"/>
</dbReference>
<dbReference type="InterPro" id="IPR025827">
    <property type="entry name" value="Zn_ribbon_recom_dom"/>
</dbReference>
<protein>
    <recommendedName>
        <fullName evidence="2">Recombinase domain-containing protein</fullName>
    </recommendedName>
</protein>
<dbReference type="Gene3D" id="1.20.5.110">
    <property type="match status" value="1"/>
</dbReference>
<keyword evidence="1" id="KW-0175">Coiled coil</keyword>
<evidence type="ECO:0000259" key="2">
    <source>
        <dbReference type="PROSITE" id="PS51737"/>
    </source>
</evidence>
<dbReference type="Gene3D" id="3.90.1750.20">
    <property type="entry name" value="Putative Large Serine Recombinase, Chain B, Domain 2"/>
    <property type="match status" value="1"/>
</dbReference>
<name>A0A644XDN9_9ZZZZ</name>
<reference evidence="3" key="1">
    <citation type="submission" date="2019-08" db="EMBL/GenBank/DDBJ databases">
        <authorList>
            <person name="Kucharzyk K."/>
            <person name="Murdoch R.W."/>
            <person name="Higgins S."/>
            <person name="Loffler F."/>
        </authorList>
    </citation>
    <scope>NUCLEOTIDE SEQUENCE</scope>
</reference>
<dbReference type="Pfam" id="PF07508">
    <property type="entry name" value="Recombinase"/>
    <property type="match status" value="1"/>
</dbReference>
<gene>
    <name evidence="3" type="ORF">SDC9_58655</name>
</gene>
<dbReference type="EMBL" id="VSSQ01001953">
    <property type="protein sequence ID" value="MPM12303.1"/>
    <property type="molecule type" value="Genomic_DNA"/>
</dbReference>